<dbReference type="RefSeq" id="WP_320379934.1">
    <property type="nucleotide sequence ID" value="NZ_JAWDIQ010000002.1"/>
</dbReference>
<organism evidence="3 4">
    <name type="scientific">Paracerasibacillus soli</name>
    <dbReference type="NCBI Taxonomy" id="480284"/>
    <lineage>
        <taxon>Bacteria</taxon>
        <taxon>Bacillati</taxon>
        <taxon>Bacillota</taxon>
        <taxon>Bacilli</taxon>
        <taxon>Bacillales</taxon>
        <taxon>Bacillaceae</taxon>
        <taxon>Paracerasibacillus</taxon>
    </lineage>
</organism>
<keyword evidence="2" id="KW-0732">Signal</keyword>
<proteinExistence type="predicted"/>
<evidence type="ECO:0000313" key="3">
    <source>
        <dbReference type="EMBL" id="MDY0409120.1"/>
    </source>
</evidence>
<sequence>MKKIIGIFMMVGLLALAACASPVAKEIERYVNEDLKPLADMEDEVIAEYDSVIGDNHTDDYETYTHIDEVVLPKYRDFIDKLEAIKLETPEVREVHETYISAANKQFNAFGKILSALEEGDFAIIEEANEMLEEARRGMRDYQAQLESLAKENGVELVDEEEE</sequence>
<gene>
    <name evidence="3" type="ORF">RWD45_11800</name>
</gene>
<feature type="coiled-coil region" evidence="1">
    <location>
        <begin position="125"/>
        <end position="152"/>
    </location>
</feature>
<feature type="signal peptide" evidence="2">
    <location>
        <begin position="1"/>
        <end position="20"/>
    </location>
</feature>
<evidence type="ECO:0000256" key="2">
    <source>
        <dbReference type="SAM" id="SignalP"/>
    </source>
</evidence>
<keyword evidence="1" id="KW-0175">Coiled coil</keyword>
<dbReference type="EMBL" id="JAWDIQ010000002">
    <property type="protein sequence ID" value="MDY0409120.1"/>
    <property type="molecule type" value="Genomic_DNA"/>
</dbReference>
<evidence type="ECO:0000256" key="1">
    <source>
        <dbReference type="SAM" id="Coils"/>
    </source>
</evidence>
<name>A0ABU5CUK4_9BACI</name>
<feature type="chain" id="PRO_5046472463" description="Lipoprotein" evidence="2">
    <location>
        <begin position="21"/>
        <end position="163"/>
    </location>
</feature>
<reference evidence="3 4" key="1">
    <citation type="submission" date="2023-10" db="EMBL/GenBank/DDBJ databases">
        <title>Virgibacillus soli CC-YMP-6 genome.</title>
        <authorList>
            <person name="Miliotis G."/>
            <person name="Sengupta P."/>
            <person name="Hameed A."/>
            <person name="Chuvochina M."/>
            <person name="Mcdonagh F."/>
            <person name="Simpson A.C."/>
            <person name="Singh N.K."/>
            <person name="Rekha P.D."/>
            <person name="Raman K."/>
            <person name="Hugenholtz P."/>
            <person name="Venkateswaran K."/>
        </authorList>
    </citation>
    <scope>NUCLEOTIDE SEQUENCE [LARGE SCALE GENOMIC DNA]</scope>
    <source>
        <strain evidence="3 4">CC-YMP-6</strain>
    </source>
</reference>
<evidence type="ECO:0000313" key="4">
    <source>
        <dbReference type="Proteomes" id="UP001275315"/>
    </source>
</evidence>
<protein>
    <recommendedName>
        <fullName evidence="5">Lipoprotein</fullName>
    </recommendedName>
</protein>
<comment type="caution">
    <text evidence="3">The sequence shown here is derived from an EMBL/GenBank/DDBJ whole genome shotgun (WGS) entry which is preliminary data.</text>
</comment>
<dbReference type="PROSITE" id="PS51257">
    <property type="entry name" value="PROKAR_LIPOPROTEIN"/>
    <property type="match status" value="1"/>
</dbReference>
<accession>A0ABU5CUK4</accession>
<dbReference type="Proteomes" id="UP001275315">
    <property type="component" value="Unassembled WGS sequence"/>
</dbReference>
<keyword evidence="4" id="KW-1185">Reference proteome</keyword>
<evidence type="ECO:0008006" key="5">
    <source>
        <dbReference type="Google" id="ProtNLM"/>
    </source>
</evidence>